<dbReference type="RefSeq" id="WP_090081232.1">
    <property type="nucleotide sequence ID" value="NZ_FOMR01000002.1"/>
</dbReference>
<protein>
    <recommendedName>
        <fullName evidence="2 3">Heme chaperone HemW</fullName>
    </recommendedName>
</protein>
<evidence type="ECO:0000259" key="4">
    <source>
        <dbReference type="PROSITE" id="PS51918"/>
    </source>
</evidence>
<dbReference type="SFLD" id="SFLDS00029">
    <property type="entry name" value="Radical_SAM"/>
    <property type="match status" value="1"/>
</dbReference>
<dbReference type="SFLD" id="SFLDG01082">
    <property type="entry name" value="B12-binding_domain_containing"/>
    <property type="match status" value="1"/>
</dbReference>
<dbReference type="InterPro" id="IPR058240">
    <property type="entry name" value="rSAM_sf"/>
</dbReference>
<keyword evidence="3" id="KW-0479">Metal-binding</keyword>
<keyword evidence="3" id="KW-0408">Iron</keyword>
<dbReference type="GO" id="GO:0051539">
    <property type="term" value="F:4 iron, 4 sulfur cluster binding"/>
    <property type="evidence" value="ECO:0007669"/>
    <property type="project" value="UniProtKB-UniRule"/>
</dbReference>
<proteinExistence type="inferred from homology"/>
<dbReference type="InterPro" id="IPR006638">
    <property type="entry name" value="Elp3/MiaA/NifB-like_rSAM"/>
</dbReference>
<accession>A0A1I1TGY2</accession>
<feature type="domain" description="Radical SAM core" evidence="4">
    <location>
        <begin position="1"/>
        <end position="233"/>
    </location>
</feature>
<dbReference type="GO" id="GO:0006779">
    <property type="term" value="P:porphyrin-containing compound biosynthetic process"/>
    <property type="evidence" value="ECO:0007669"/>
    <property type="project" value="InterPro"/>
</dbReference>
<dbReference type="Gene3D" id="3.80.30.20">
    <property type="entry name" value="tm_1862 like domain"/>
    <property type="match status" value="1"/>
</dbReference>
<dbReference type="Pfam" id="PF04055">
    <property type="entry name" value="Radical_SAM"/>
    <property type="match status" value="1"/>
</dbReference>
<dbReference type="GO" id="GO:0005737">
    <property type="term" value="C:cytoplasm"/>
    <property type="evidence" value="ECO:0007669"/>
    <property type="project" value="UniProtKB-SubCell"/>
</dbReference>
<keyword evidence="3" id="KW-0349">Heme</keyword>
<comment type="subcellular location">
    <subcellularLocation>
        <location evidence="3">Cytoplasm</location>
    </subcellularLocation>
</comment>
<organism evidence="5 6">
    <name type="scientific">Lentibacillus persicus</name>
    <dbReference type="NCBI Taxonomy" id="640948"/>
    <lineage>
        <taxon>Bacteria</taxon>
        <taxon>Bacillati</taxon>
        <taxon>Bacillota</taxon>
        <taxon>Bacilli</taxon>
        <taxon>Bacillales</taxon>
        <taxon>Bacillaceae</taxon>
        <taxon>Lentibacillus</taxon>
    </lineage>
</organism>
<dbReference type="SMART" id="SM00729">
    <property type="entry name" value="Elp3"/>
    <property type="match status" value="1"/>
</dbReference>
<dbReference type="InterPro" id="IPR007197">
    <property type="entry name" value="rSAM"/>
</dbReference>
<dbReference type="SFLD" id="SFLDF00288">
    <property type="entry name" value="HemN-like__clustered_with_nucl"/>
    <property type="match status" value="1"/>
</dbReference>
<dbReference type="InterPro" id="IPR010723">
    <property type="entry name" value="HemN_C"/>
</dbReference>
<gene>
    <name evidence="5" type="ORF">SAMN05216238_102195</name>
</gene>
<keyword evidence="3" id="KW-0143">Chaperone</keyword>
<dbReference type="SFLD" id="SFLDF00562">
    <property type="entry name" value="HemN-like__clustered_with_heat"/>
    <property type="match status" value="1"/>
</dbReference>
<reference evidence="6" key="1">
    <citation type="submission" date="2016-10" db="EMBL/GenBank/DDBJ databases">
        <authorList>
            <person name="Varghese N."/>
            <person name="Submissions S."/>
        </authorList>
    </citation>
    <scope>NUCLEOTIDE SEQUENCE [LARGE SCALE GENOMIC DNA]</scope>
    <source>
        <strain evidence="6">DSM 22530</strain>
    </source>
</reference>
<evidence type="ECO:0000256" key="3">
    <source>
        <dbReference type="RuleBase" id="RU364116"/>
    </source>
</evidence>
<evidence type="ECO:0000313" key="6">
    <source>
        <dbReference type="Proteomes" id="UP000199474"/>
    </source>
</evidence>
<keyword evidence="3" id="KW-0004">4Fe-4S</keyword>
<keyword evidence="3" id="KW-0411">Iron-sulfur</keyword>
<dbReference type="SFLD" id="SFLDG01065">
    <property type="entry name" value="anaerobic_coproporphyrinogen-I"/>
    <property type="match status" value="1"/>
</dbReference>
<keyword evidence="6" id="KW-1185">Reference proteome</keyword>
<dbReference type="NCBIfam" id="TIGR00539">
    <property type="entry name" value="hemN_rel"/>
    <property type="match status" value="1"/>
</dbReference>
<dbReference type="InterPro" id="IPR034505">
    <property type="entry name" value="Coproporphyrinogen-III_oxidase"/>
</dbReference>
<sequence length="386" mass="44447">MEAQSVYIHIPFCQQICHYCDFTKFFYDEKLATEYIEALTNEVNTNIPGTKNQVNTIFIGGGTPTALNLNQLRDLLKLIDTKFDVAHCLEFTIEANPGDFDEAKIKLLKAYGVSRISLGVQVFDDVMLEELGRLHKVSDVYRTIDLLQKNGFHNISIDLIYALPNQSLEQFQRSLNEAVAFNLPHYSTYALQIEPKTVFYQRYNKGKLHRPPQEEEVKMYDMLKETMRSKGLKQYEISNFAKPGKESRHNLVYWSNEHYYGFGAGAHGYLPGKRTGNIRPLPAYIKKANEDGSPILNTETIGLREMVEEEMFLGLRKLDGVNTHDFTERFGFSCEKLYKDELSYLISKGWLQKRGKQIQLTDEGVLFGNDVFAQFLLDEEDLVLVR</sequence>
<dbReference type="PANTHER" id="PTHR13932">
    <property type="entry name" value="COPROPORPHYRINIGEN III OXIDASE"/>
    <property type="match status" value="1"/>
</dbReference>
<evidence type="ECO:0000313" key="5">
    <source>
        <dbReference type="EMBL" id="SFD55673.1"/>
    </source>
</evidence>
<dbReference type="AlphaFoldDB" id="A0A1I1TGY2"/>
<dbReference type="CDD" id="cd01335">
    <property type="entry name" value="Radical_SAM"/>
    <property type="match status" value="1"/>
</dbReference>
<dbReference type="SUPFAM" id="SSF102114">
    <property type="entry name" value="Radical SAM enzymes"/>
    <property type="match status" value="1"/>
</dbReference>
<dbReference type="OrthoDB" id="9808022at2"/>
<dbReference type="InterPro" id="IPR023404">
    <property type="entry name" value="rSAM_horseshoe"/>
</dbReference>
<name>A0A1I1TGY2_9BACI</name>
<dbReference type="PANTHER" id="PTHR13932:SF5">
    <property type="entry name" value="RADICAL S-ADENOSYL METHIONINE DOMAIN-CONTAINING PROTEIN 1, MITOCHONDRIAL"/>
    <property type="match status" value="1"/>
</dbReference>
<dbReference type="GO" id="GO:0004109">
    <property type="term" value="F:coproporphyrinogen oxidase activity"/>
    <property type="evidence" value="ECO:0007669"/>
    <property type="project" value="InterPro"/>
</dbReference>
<dbReference type="PROSITE" id="PS51918">
    <property type="entry name" value="RADICAL_SAM"/>
    <property type="match status" value="1"/>
</dbReference>
<keyword evidence="3" id="KW-0949">S-adenosyl-L-methionine</keyword>
<comment type="function">
    <text evidence="3">Probably acts as a heme chaperone, transferring heme to an unknown acceptor. Binds one molecule of heme per monomer, possibly covalently. Binds 1 [4Fe-4S] cluster. The cluster is coordinated with 3 cysteines and an exchangeable S-adenosyl-L-methionine.</text>
</comment>
<evidence type="ECO:0000256" key="2">
    <source>
        <dbReference type="ARBA" id="ARBA00017228"/>
    </source>
</evidence>
<dbReference type="EMBL" id="FOMR01000002">
    <property type="protein sequence ID" value="SFD55673.1"/>
    <property type="molecule type" value="Genomic_DNA"/>
</dbReference>
<evidence type="ECO:0000256" key="1">
    <source>
        <dbReference type="ARBA" id="ARBA00006100"/>
    </source>
</evidence>
<keyword evidence="3" id="KW-0963">Cytoplasm</keyword>
<dbReference type="Pfam" id="PF06969">
    <property type="entry name" value="HemN_C"/>
    <property type="match status" value="1"/>
</dbReference>
<dbReference type="GO" id="GO:0046872">
    <property type="term" value="F:metal ion binding"/>
    <property type="evidence" value="ECO:0007669"/>
    <property type="project" value="UniProtKB-UniRule"/>
</dbReference>
<dbReference type="InterPro" id="IPR004559">
    <property type="entry name" value="HemW-like"/>
</dbReference>
<dbReference type="Proteomes" id="UP000199474">
    <property type="component" value="Unassembled WGS sequence"/>
</dbReference>
<dbReference type="STRING" id="640948.SAMN05216238_102195"/>
<comment type="similarity">
    <text evidence="1">Belongs to the anaerobic coproporphyrinogen-III oxidase family. HemW subfamily.</text>
</comment>